<feature type="region of interest" description="Disordered" evidence="5">
    <location>
        <begin position="168"/>
        <end position="206"/>
    </location>
</feature>
<dbReference type="SUPFAM" id="SSF48403">
    <property type="entry name" value="Ankyrin repeat"/>
    <property type="match status" value="1"/>
</dbReference>
<dbReference type="AlphaFoldDB" id="A0A7E4W7X6"/>
<feature type="chain" id="PRO_5028892697" evidence="6">
    <location>
        <begin position="19"/>
        <end position="853"/>
    </location>
</feature>
<reference evidence="8" key="1">
    <citation type="journal article" date="2013" name="Genetics">
        <title>The draft genome and transcriptome of Panagrellus redivivus are shaped by the harsh demands of a free-living lifestyle.</title>
        <authorList>
            <person name="Srinivasan J."/>
            <person name="Dillman A.R."/>
            <person name="Macchietto M.G."/>
            <person name="Heikkinen L."/>
            <person name="Lakso M."/>
            <person name="Fracchia K.M."/>
            <person name="Antoshechkin I."/>
            <person name="Mortazavi A."/>
            <person name="Wong G."/>
            <person name="Sternberg P.W."/>
        </authorList>
    </citation>
    <scope>NUCLEOTIDE SEQUENCE [LARGE SCALE GENOMIC DNA]</scope>
    <source>
        <strain evidence="8">MT8872</strain>
    </source>
</reference>
<evidence type="ECO:0000256" key="5">
    <source>
        <dbReference type="SAM" id="MobiDB-lite"/>
    </source>
</evidence>
<proteinExistence type="predicted"/>
<dbReference type="InterPro" id="IPR000742">
    <property type="entry name" value="EGF"/>
</dbReference>
<dbReference type="PANTHER" id="PTHR24198:SF165">
    <property type="entry name" value="ANKYRIN REPEAT-CONTAINING PROTEIN-RELATED"/>
    <property type="match status" value="1"/>
</dbReference>
<dbReference type="PANTHER" id="PTHR24198">
    <property type="entry name" value="ANKYRIN REPEAT AND PROTEIN KINASE DOMAIN-CONTAINING PROTEIN"/>
    <property type="match status" value="1"/>
</dbReference>
<evidence type="ECO:0000313" key="9">
    <source>
        <dbReference type="WBParaSite" id="Pan_g8060.t1"/>
    </source>
</evidence>
<comment type="caution">
    <text evidence="4">Lacks conserved residue(s) required for the propagation of feature annotation.</text>
</comment>
<keyword evidence="8" id="KW-1185">Reference proteome</keyword>
<dbReference type="PROSITE" id="PS01186">
    <property type="entry name" value="EGF_2"/>
    <property type="match status" value="1"/>
</dbReference>
<feature type="repeat" description="ANK" evidence="3">
    <location>
        <begin position="573"/>
        <end position="605"/>
    </location>
</feature>
<dbReference type="PROSITE" id="PS00022">
    <property type="entry name" value="EGF_1"/>
    <property type="match status" value="2"/>
</dbReference>
<feature type="domain" description="EGF-like" evidence="7">
    <location>
        <begin position="83"/>
        <end position="117"/>
    </location>
</feature>
<dbReference type="Gene3D" id="2.10.25.10">
    <property type="entry name" value="Laminin"/>
    <property type="match status" value="1"/>
</dbReference>
<evidence type="ECO:0000256" key="1">
    <source>
        <dbReference type="ARBA" id="ARBA00022737"/>
    </source>
</evidence>
<accession>A0A7E4W7X6</accession>
<dbReference type="PROSITE" id="PS50297">
    <property type="entry name" value="ANK_REP_REGION"/>
    <property type="match status" value="1"/>
</dbReference>
<name>A0A7E4W7X6_PANRE</name>
<organism evidence="8 9">
    <name type="scientific">Panagrellus redivivus</name>
    <name type="common">Microworm</name>
    <dbReference type="NCBI Taxonomy" id="6233"/>
    <lineage>
        <taxon>Eukaryota</taxon>
        <taxon>Metazoa</taxon>
        <taxon>Ecdysozoa</taxon>
        <taxon>Nematoda</taxon>
        <taxon>Chromadorea</taxon>
        <taxon>Rhabditida</taxon>
        <taxon>Tylenchina</taxon>
        <taxon>Panagrolaimomorpha</taxon>
        <taxon>Panagrolaimoidea</taxon>
        <taxon>Panagrolaimidae</taxon>
        <taxon>Panagrellus</taxon>
    </lineage>
</organism>
<feature type="domain" description="EGF-like" evidence="7">
    <location>
        <begin position="34"/>
        <end position="70"/>
    </location>
</feature>
<evidence type="ECO:0000256" key="3">
    <source>
        <dbReference type="PROSITE-ProRule" id="PRU00023"/>
    </source>
</evidence>
<keyword evidence="6" id="KW-0732">Signal</keyword>
<dbReference type="Gene3D" id="1.25.40.20">
    <property type="entry name" value="Ankyrin repeat-containing domain"/>
    <property type="match status" value="1"/>
</dbReference>
<keyword evidence="4" id="KW-1015">Disulfide bond</keyword>
<reference evidence="9" key="2">
    <citation type="submission" date="2020-10" db="UniProtKB">
        <authorList>
            <consortium name="WormBaseParasite"/>
        </authorList>
    </citation>
    <scope>IDENTIFICATION</scope>
</reference>
<evidence type="ECO:0000256" key="4">
    <source>
        <dbReference type="PROSITE-ProRule" id="PRU00076"/>
    </source>
</evidence>
<evidence type="ECO:0000313" key="8">
    <source>
        <dbReference type="Proteomes" id="UP000492821"/>
    </source>
</evidence>
<feature type="region of interest" description="Disordered" evidence="5">
    <location>
        <begin position="664"/>
        <end position="724"/>
    </location>
</feature>
<feature type="disulfide bond" evidence="4">
    <location>
        <begin position="60"/>
        <end position="69"/>
    </location>
</feature>
<dbReference type="Proteomes" id="UP000492821">
    <property type="component" value="Unassembled WGS sequence"/>
</dbReference>
<keyword evidence="4" id="KW-0245">EGF-like domain</keyword>
<evidence type="ECO:0000256" key="6">
    <source>
        <dbReference type="SAM" id="SignalP"/>
    </source>
</evidence>
<feature type="repeat" description="ANK" evidence="3">
    <location>
        <begin position="466"/>
        <end position="498"/>
    </location>
</feature>
<dbReference type="SMART" id="SM00248">
    <property type="entry name" value="ANK"/>
    <property type="match status" value="4"/>
</dbReference>
<feature type="signal peptide" evidence="6">
    <location>
        <begin position="1"/>
        <end position="18"/>
    </location>
</feature>
<evidence type="ECO:0000256" key="2">
    <source>
        <dbReference type="ARBA" id="ARBA00023043"/>
    </source>
</evidence>
<keyword evidence="2 3" id="KW-0040">ANK repeat</keyword>
<dbReference type="PROSITE" id="PS50026">
    <property type="entry name" value="EGF_3"/>
    <property type="match status" value="2"/>
</dbReference>
<dbReference type="InterPro" id="IPR036770">
    <property type="entry name" value="Ankyrin_rpt-contain_sf"/>
</dbReference>
<dbReference type="Pfam" id="PF12796">
    <property type="entry name" value="Ank_2"/>
    <property type="match status" value="1"/>
</dbReference>
<dbReference type="SUPFAM" id="SSF57184">
    <property type="entry name" value="Growth factor receptor domain"/>
    <property type="match status" value="1"/>
</dbReference>
<dbReference type="WBParaSite" id="Pan_g8060.t1">
    <property type="protein sequence ID" value="Pan_g8060.t1"/>
    <property type="gene ID" value="Pan_g8060"/>
</dbReference>
<dbReference type="PROSITE" id="PS50088">
    <property type="entry name" value="ANK_REPEAT"/>
    <property type="match status" value="2"/>
</dbReference>
<sequence>MRLFIFALLLTVFLPCQGYILGDLYNSAFRNDGSMAHTTVDLCHNNGIRIVDGADSRCQCVNGWSGKSCNECLQGVANNEICHSCAGVTCMNNGTCMASPDGISCVCEWGFKGEICEFTEEAEETTLPSTSTSAPVLTTVSETTSTIASVPASITAYVLASTTASVSESTTDSTSASVQSSTTASVSTSTATSEAAPTSKLPKVTTTTVTPSEVTIDEPTADIPIVEINLTSSGLSPSAYLEKLRVYTNISIEFASDSNGHAEVCTITTDDEHQIEPNATTVVDSFIIANVTVDFSNCASECRISTLDDFTDFLNSPEAPDVIGVPSVTATVLRKKTPTSDNSYLVFIVILVLISSVAGISRFRRPVVVKTFYTPEGLPQYHPKAGTPIPVPSEVTPLHDALRRSVEPLGVITEDWMQLLSTIDVLGQTPIHAAVDAVAEKPEAAIMADLDLLITPETKIDQRDNAGNTALHLAIKCGRPEVVAYLLERGADPNAYGPHGTTPLSMAIMGESLDCLKTLMKHKDINPNIAIVPEDTPLKMCIMRGPAFNAYIDVLLENPKTSVKAIGHLQTGICRSPIHVAVTARNLYALEQLMKRQANLTVKDRQKKTPLLLAIETEALDIAKILIRNIKVNNFYEPNPLLSPIEQAKTRKMHDVLKWMKEAEVEEAKPKQRKRAAKSTPAGSTAAKKPRKTKTTDASSTAPKKTKPADVSSSDSGFMSSPSTSFPHWNPAPAAFQQPMNNQYPSLDTSYNFQYQPMTNYGYQQPFSTQPAYPQSFATPSAYPQSFATPSAYPSQPMPQFYQPPPFSAAPVYQYGHQQMLTTPSVNAFVPNCIHNNNGFCANCNMTYDQRFF</sequence>
<feature type="compositionally biased region" description="Low complexity" evidence="5">
    <location>
        <begin position="712"/>
        <end position="724"/>
    </location>
</feature>
<dbReference type="CDD" id="cd00054">
    <property type="entry name" value="EGF_CA"/>
    <property type="match status" value="1"/>
</dbReference>
<protein>
    <submittedName>
        <fullName evidence="9">ANK_REP_REGION domain-containing protein</fullName>
    </submittedName>
</protein>
<evidence type="ECO:0000259" key="7">
    <source>
        <dbReference type="PROSITE" id="PS50026"/>
    </source>
</evidence>
<dbReference type="InterPro" id="IPR009030">
    <property type="entry name" value="Growth_fac_rcpt_cys_sf"/>
</dbReference>
<keyword evidence="1" id="KW-0677">Repeat</keyword>
<dbReference type="SMART" id="SM00181">
    <property type="entry name" value="EGF"/>
    <property type="match status" value="2"/>
</dbReference>
<dbReference type="InterPro" id="IPR002110">
    <property type="entry name" value="Ankyrin_rpt"/>
</dbReference>
<feature type="disulfide bond" evidence="4">
    <location>
        <begin position="107"/>
        <end position="116"/>
    </location>
</feature>